<feature type="region of interest" description="Disordered" evidence="1">
    <location>
        <begin position="159"/>
        <end position="191"/>
    </location>
</feature>
<proteinExistence type="predicted"/>
<gene>
    <name evidence="2" type="ORF">Pmar_PMAR009654</name>
</gene>
<reference evidence="2 3" key="1">
    <citation type="submission" date="2008-07" db="EMBL/GenBank/DDBJ databases">
        <authorList>
            <person name="El-Sayed N."/>
            <person name="Caler E."/>
            <person name="Inman J."/>
            <person name="Amedeo P."/>
            <person name="Hass B."/>
            <person name="Wortman J."/>
        </authorList>
    </citation>
    <scope>NUCLEOTIDE SEQUENCE [LARGE SCALE GENOMIC DNA]</scope>
    <source>
        <strain evidence="3">ATCC 50983 / TXsc</strain>
    </source>
</reference>
<evidence type="ECO:0000313" key="3">
    <source>
        <dbReference type="Proteomes" id="UP000007800"/>
    </source>
</evidence>
<dbReference type="InParanoid" id="C5K905"/>
<sequence length="208" mass="22601">MAKDRAFVSLKGDGWEQEKIPLDRKGKYLYYVDDGTVTDVVGFEPYAIIEPAGGGGRQRSLSGTTRSVMRPQSSKVPIAGGVRSGGTAIICEVTATEDGRKMLVVMSAVLIHNKYGTAVEAKVTKVGEETQSTTTIPIDGVAAVPLAMCAQRMLTEQPGEWPQLRQDRQTPPMLSFRPLEESSTDDDDDVTVQAPFSSEVSLMDLFNR</sequence>
<feature type="region of interest" description="Disordered" evidence="1">
    <location>
        <begin position="53"/>
        <end position="72"/>
    </location>
</feature>
<protein>
    <submittedName>
        <fullName evidence="2">Uncharacterized protein</fullName>
    </submittedName>
</protein>
<dbReference type="RefSeq" id="XP_002787242.1">
    <property type="nucleotide sequence ID" value="XM_002787196.1"/>
</dbReference>
<evidence type="ECO:0000313" key="2">
    <source>
        <dbReference type="EMBL" id="EER19038.1"/>
    </source>
</evidence>
<name>C5K905_PERM5</name>
<dbReference type="EMBL" id="GG671300">
    <property type="protein sequence ID" value="EER19038.1"/>
    <property type="molecule type" value="Genomic_DNA"/>
</dbReference>
<organism evidence="3">
    <name type="scientific">Perkinsus marinus (strain ATCC 50983 / TXsc)</name>
    <dbReference type="NCBI Taxonomy" id="423536"/>
    <lineage>
        <taxon>Eukaryota</taxon>
        <taxon>Sar</taxon>
        <taxon>Alveolata</taxon>
        <taxon>Perkinsozoa</taxon>
        <taxon>Perkinsea</taxon>
        <taxon>Perkinsida</taxon>
        <taxon>Perkinsidae</taxon>
        <taxon>Perkinsus</taxon>
    </lineage>
</organism>
<evidence type="ECO:0000256" key="1">
    <source>
        <dbReference type="SAM" id="MobiDB-lite"/>
    </source>
</evidence>
<dbReference type="AlphaFoldDB" id="C5K905"/>
<dbReference type="GeneID" id="9039227"/>
<accession>C5K905</accession>
<dbReference type="OrthoDB" id="272810at2759"/>
<feature type="compositionally biased region" description="Polar residues" evidence="1">
    <location>
        <begin position="59"/>
        <end position="72"/>
    </location>
</feature>
<dbReference type="Proteomes" id="UP000007800">
    <property type="component" value="Unassembled WGS sequence"/>
</dbReference>
<keyword evidence="3" id="KW-1185">Reference proteome</keyword>